<evidence type="ECO:0000256" key="5">
    <source>
        <dbReference type="RuleBase" id="RU362066"/>
    </source>
</evidence>
<gene>
    <name evidence="8" type="primary">fliD</name>
    <name evidence="8" type="ORF">NDK47_24960</name>
</gene>
<evidence type="ECO:0000259" key="7">
    <source>
        <dbReference type="Pfam" id="PF07195"/>
    </source>
</evidence>
<keyword evidence="5" id="KW-0964">Secreted</keyword>
<dbReference type="EMBL" id="CP098755">
    <property type="protein sequence ID" value="USG65319.1"/>
    <property type="molecule type" value="Genomic_DNA"/>
</dbReference>
<dbReference type="Pfam" id="PF07195">
    <property type="entry name" value="FliD_C"/>
    <property type="match status" value="1"/>
</dbReference>
<keyword evidence="8" id="KW-0966">Cell projection</keyword>
<dbReference type="PANTHER" id="PTHR30288:SF0">
    <property type="entry name" value="FLAGELLAR HOOK-ASSOCIATED PROTEIN 2"/>
    <property type="match status" value="1"/>
</dbReference>
<evidence type="ECO:0000256" key="3">
    <source>
        <dbReference type="ARBA" id="ARBA00023054"/>
    </source>
</evidence>
<feature type="domain" description="Flagellar hook-associated protein 2 N-terminal" evidence="6">
    <location>
        <begin position="11"/>
        <end position="106"/>
    </location>
</feature>
<comment type="subcellular location">
    <subcellularLocation>
        <location evidence="5">Secreted</location>
    </subcellularLocation>
    <subcellularLocation>
        <location evidence="5">Bacterial flagellum</location>
    </subcellularLocation>
</comment>
<comment type="function">
    <text evidence="5">Required for morphogenesis and for the elongation of the flagellar filament by facilitating polymerization of the flagellin monomers at the tip of growing filament. Forms a capping structure, which prevents flagellin subunits (transported through the central channel of the flagellum) from leaking out without polymerization at the distal end.</text>
</comment>
<accession>A0ABY4WEK1</accession>
<dbReference type="Proteomes" id="UP001056500">
    <property type="component" value="Chromosome"/>
</dbReference>
<dbReference type="RefSeq" id="WP_251872412.1">
    <property type="nucleotide sequence ID" value="NZ_CP098755.1"/>
</dbReference>
<evidence type="ECO:0000256" key="4">
    <source>
        <dbReference type="ARBA" id="ARBA00023143"/>
    </source>
</evidence>
<dbReference type="Pfam" id="PF02465">
    <property type="entry name" value="FliD_N"/>
    <property type="match status" value="1"/>
</dbReference>
<dbReference type="InterPro" id="IPR040026">
    <property type="entry name" value="FliD"/>
</dbReference>
<keyword evidence="8" id="KW-0282">Flagellum</keyword>
<dbReference type="InterPro" id="IPR003481">
    <property type="entry name" value="FliD_N"/>
</dbReference>
<keyword evidence="9" id="KW-1185">Reference proteome</keyword>
<evidence type="ECO:0000313" key="9">
    <source>
        <dbReference type="Proteomes" id="UP001056500"/>
    </source>
</evidence>
<evidence type="ECO:0000256" key="2">
    <source>
        <dbReference type="ARBA" id="ARBA00011255"/>
    </source>
</evidence>
<proteinExistence type="inferred from homology"/>
<organism evidence="8 9">
    <name type="scientific">Brevibacillus ruminantium</name>
    <dbReference type="NCBI Taxonomy" id="2950604"/>
    <lineage>
        <taxon>Bacteria</taxon>
        <taxon>Bacillati</taxon>
        <taxon>Bacillota</taxon>
        <taxon>Bacilli</taxon>
        <taxon>Bacillales</taxon>
        <taxon>Paenibacillaceae</taxon>
        <taxon>Brevibacillus</taxon>
    </lineage>
</organism>
<dbReference type="PANTHER" id="PTHR30288">
    <property type="entry name" value="FLAGELLAR CAP/ASSEMBLY PROTEIN FLID"/>
    <property type="match status" value="1"/>
</dbReference>
<name>A0ABY4WEK1_9BACL</name>
<evidence type="ECO:0000313" key="8">
    <source>
        <dbReference type="EMBL" id="USG65319.1"/>
    </source>
</evidence>
<keyword evidence="4 5" id="KW-0975">Bacterial flagellum</keyword>
<comment type="subunit">
    <text evidence="2 5">Homopentamer.</text>
</comment>
<evidence type="ECO:0000256" key="1">
    <source>
        <dbReference type="ARBA" id="ARBA00009764"/>
    </source>
</evidence>
<comment type="similarity">
    <text evidence="1 5">Belongs to the FliD family.</text>
</comment>
<keyword evidence="3" id="KW-0175">Coiled coil</keyword>
<evidence type="ECO:0000259" key="6">
    <source>
        <dbReference type="Pfam" id="PF02465"/>
    </source>
</evidence>
<protein>
    <recommendedName>
        <fullName evidence="5">Flagellar hook-associated protein 2</fullName>
        <shortName evidence="5">HAP2</shortName>
    </recommendedName>
    <alternativeName>
        <fullName evidence="5">Flagellar cap protein</fullName>
    </alternativeName>
</protein>
<reference evidence="8" key="1">
    <citation type="submission" date="2022-06" db="EMBL/GenBank/DDBJ databases">
        <title>Genome sequencing of Brevibacillus sp. BB3-R1.</title>
        <authorList>
            <person name="Heo J."/>
            <person name="Lee D."/>
            <person name="Won M."/>
            <person name="Han B.-H."/>
            <person name="Hong S.-B."/>
            <person name="Kwon S.-W."/>
        </authorList>
    </citation>
    <scope>NUCLEOTIDE SEQUENCE</scope>
    <source>
        <strain evidence="8">BB3-R1</strain>
    </source>
</reference>
<keyword evidence="8" id="KW-0969">Cilium</keyword>
<feature type="domain" description="Flagellar hook-associated protein 2 C-terminal" evidence="7">
    <location>
        <begin position="221"/>
        <end position="492"/>
    </location>
</feature>
<dbReference type="InterPro" id="IPR010809">
    <property type="entry name" value="FliD_C"/>
</dbReference>
<sequence>MAPIRFTGMASGLDTEKMIKDLMKAQREPVNRLVRKKQTDEWKRDTYREMNTLLDELRKSVEMIRYSSNFKRKVAFSENDGIVAAKVVGTPQYSSFAVEVKQLAKAEMPAGVDFKVQGITGKDQQADVSGTLIVNGKSITIEESDSISKIIEKVNTTSGVGVEAKFVDGKLIFTSTSGATLTGTDNLDPTRDKNFFTVEFLGDGSKLGITSSKDSSTRSAGRDAIVHINGIEHTSKTNTISFDGVDFTLKASNEGSAINISTKTDEESIFNMIKGFVDKYNEVIDKINKKISEPKYRSYKPLLDEEKEALPEKTADKMEAMAKSGILLRDPILKGALDQMRYAISTPLKVDGVNESFNTLSKIGIGGPPSGKYAYQENGKLYIDETKLRESIRNNGDDVLKLFTNFSKSDDAATKFSESGVAERLYSQLTKAMDKVTKEAGSSLSTVDDSVIGRNIKNTNKEIDLWEDRLKLIEDRYWKQFTAMEKAMAKFQSQGNWFAQMFGQQ</sequence>